<proteinExistence type="predicted"/>
<dbReference type="EMBL" id="JAEAOA010001748">
    <property type="protein sequence ID" value="KAK3599673.1"/>
    <property type="molecule type" value="Genomic_DNA"/>
</dbReference>
<reference evidence="1" key="1">
    <citation type="journal article" date="2021" name="Genome Biol. Evol.">
        <title>A High-Quality Reference Genome for a Parasitic Bivalve with Doubly Uniparental Inheritance (Bivalvia: Unionida).</title>
        <authorList>
            <person name="Smith C.H."/>
        </authorList>
    </citation>
    <scope>NUCLEOTIDE SEQUENCE</scope>
    <source>
        <strain evidence="1">CHS0354</strain>
    </source>
</reference>
<accession>A0AAE0SXE0</accession>
<name>A0AAE0SXE0_9BIVA</name>
<feature type="non-terminal residue" evidence="1">
    <location>
        <position position="1"/>
    </location>
</feature>
<keyword evidence="2" id="KW-1185">Reference proteome</keyword>
<reference evidence="1" key="2">
    <citation type="journal article" date="2021" name="Genome Biol. Evol.">
        <title>Developing a high-quality reference genome for a parasitic bivalve with doubly uniparental inheritance (Bivalvia: Unionida).</title>
        <authorList>
            <person name="Smith C.H."/>
        </authorList>
    </citation>
    <scope>NUCLEOTIDE SEQUENCE</scope>
    <source>
        <strain evidence="1">CHS0354</strain>
        <tissue evidence="1">Mantle</tissue>
    </source>
</reference>
<reference evidence="1" key="3">
    <citation type="submission" date="2023-05" db="EMBL/GenBank/DDBJ databases">
        <authorList>
            <person name="Smith C.H."/>
        </authorList>
    </citation>
    <scope>NUCLEOTIDE SEQUENCE</scope>
    <source>
        <strain evidence="1">CHS0354</strain>
        <tissue evidence="1">Mantle</tissue>
    </source>
</reference>
<sequence length="88" mass="9907">MEEKNHEQEGGGSGGGGVGVDDIHTWICLIVRICRHILVAEGNHDARTWPSLYLQNVSRMIGSLGILQVEKRRRWFAFKTCCLPRESS</sequence>
<evidence type="ECO:0000313" key="1">
    <source>
        <dbReference type="EMBL" id="KAK3599673.1"/>
    </source>
</evidence>
<gene>
    <name evidence="1" type="ORF">CHS0354_029135</name>
</gene>
<dbReference type="AlphaFoldDB" id="A0AAE0SXE0"/>
<protein>
    <submittedName>
        <fullName evidence="1">Uncharacterized protein</fullName>
    </submittedName>
</protein>
<organism evidence="1 2">
    <name type="scientific">Potamilus streckersoni</name>
    <dbReference type="NCBI Taxonomy" id="2493646"/>
    <lineage>
        <taxon>Eukaryota</taxon>
        <taxon>Metazoa</taxon>
        <taxon>Spiralia</taxon>
        <taxon>Lophotrochozoa</taxon>
        <taxon>Mollusca</taxon>
        <taxon>Bivalvia</taxon>
        <taxon>Autobranchia</taxon>
        <taxon>Heteroconchia</taxon>
        <taxon>Palaeoheterodonta</taxon>
        <taxon>Unionida</taxon>
        <taxon>Unionoidea</taxon>
        <taxon>Unionidae</taxon>
        <taxon>Ambleminae</taxon>
        <taxon>Lampsilini</taxon>
        <taxon>Potamilus</taxon>
    </lineage>
</organism>
<evidence type="ECO:0000313" key="2">
    <source>
        <dbReference type="Proteomes" id="UP001195483"/>
    </source>
</evidence>
<dbReference type="Proteomes" id="UP001195483">
    <property type="component" value="Unassembled WGS sequence"/>
</dbReference>
<comment type="caution">
    <text evidence="1">The sequence shown here is derived from an EMBL/GenBank/DDBJ whole genome shotgun (WGS) entry which is preliminary data.</text>
</comment>